<proteinExistence type="predicted"/>
<keyword evidence="1" id="KW-1185">Reference proteome</keyword>
<sequence>MQRSSLTTHPDKCLRPSCRLQTSLLTTDHGSRRSVSCYLPPYNTYPHVCTDPECLGFFSCCNIGAELYITSDTHFCKPRTKDQLSSRSQLNTVRLMCSNSFRE</sequence>
<dbReference type="AlphaFoldDB" id="A0A1U7SQG1"/>
<organism evidence="1 2">
    <name type="scientific">Carlito syrichta</name>
    <name type="common">Philippine tarsier</name>
    <name type="synonym">Tarsius syrichta</name>
    <dbReference type="NCBI Taxonomy" id="1868482"/>
    <lineage>
        <taxon>Eukaryota</taxon>
        <taxon>Metazoa</taxon>
        <taxon>Chordata</taxon>
        <taxon>Craniata</taxon>
        <taxon>Vertebrata</taxon>
        <taxon>Euteleostomi</taxon>
        <taxon>Mammalia</taxon>
        <taxon>Eutheria</taxon>
        <taxon>Euarchontoglires</taxon>
        <taxon>Primates</taxon>
        <taxon>Haplorrhini</taxon>
        <taxon>Tarsiiformes</taxon>
        <taxon>Tarsiidae</taxon>
        <taxon>Carlito</taxon>
    </lineage>
</organism>
<protein>
    <submittedName>
        <fullName evidence="2">Disrupted in renal carcinoma protein 1</fullName>
    </submittedName>
</protein>
<dbReference type="RefSeq" id="XP_008046418.1">
    <property type="nucleotide sequence ID" value="XM_008048227.1"/>
</dbReference>
<dbReference type="KEGG" id="csyr:103249604"/>
<accession>A0A1U7SQG1</accession>
<dbReference type="GeneID" id="103249604"/>
<evidence type="ECO:0000313" key="2">
    <source>
        <dbReference type="RefSeq" id="XP_008046418.1"/>
    </source>
</evidence>
<name>A0A1U7SQG1_CARSF</name>
<gene>
    <name evidence="2" type="primary">DIRC1</name>
</gene>
<dbReference type="InterPro" id="IPR059079">
    <property type="entry name" value="DIRC1"/>
</dbReference>
<reference evidence="2" key="1">
    <citation type="submission" date="2025-08" db="UniProtKB">
        <authorList>
            <consortium name="RefSeq"/>
        </authorList>
    </citation>
    <scope>IDENTIFICATION</scope>
</reference>
<dbReference type="Proteomes" id="UP000189704">
    <property type="component" value="Unplaced"/>
</dbReference>
<dbReference type="CTD" id="116093"/>
<dbReference type="OrthoDB" id="9838183at2759"/>
<dbReference type="Pfam" id="PF26134">
    <property type="entry name" value="DIRC1"/>
    <property type="match status" value="1"/>
</dbReference>
<evidence type="ECO:0000313" key="1">
    <source>
        <dbReference type="Proteomes" id="UP000189704"/>
    </source>
</evidence>